<dbReference type="EMBL" id="QUNG01000001">
    <property type="protein sequence ID" value="REG86828.1"/>
    <property type="molecule type" value="Genomic_DNA"/>
</dbReference>
<organism evidence="1 2">
    <name type="scientific">Marinomonas pollencensis</name>
    <dbReference type="NCBI Taxonomy" id="491954"/>
    <lineage>
        <taxon>Bacteria</taxon>
        <taxon>Pseudomonadati</taxon>
        <taxon>Pseudomonadota</taxon>
        <taxon>Gammaproteobacteria</taxon>
        <taxon>Oceanospirillales</taxon>
        <taxon>Oceanospirillaceae</taxon>
        <taxon>Marinomonas</taxon>
    </lineage>
</organism>
<sequence>MLIISLLTHVQYCIVRYQTRKALATVSAAQMQDMGLSHEACQAELSKASIMGFVSNLTHTKRKGEAS</sequence>
<keyword evidence="2" id="KW-1185">Reference proteome</keyword>
<dbReference type="OrthoDB" id="6106780at2"/>
<evidence type="ECO:0000313" key="1">
    <source>
        <dbReference type="EMBL" id="REG86828.1"/>
    </source>
</evidence>
<gene>
    <name evidence="1" type="ORF">DFP81_101397</name>
</gene>
<reference evidence="1 2" key="1">
    <citation type="submission" date="2018-08" db="EMBL/GenBank/DDBJ databases">
        <title>Genomic Encyclopedia of Type Strains, Phase III (KMG-III): the genomes of soil and plant-associated and newly described type strains.</title>
        <authorList>
            <person name="Whitman W."/>
        </authorList>
    </citation>
    <scope>NUCLEOTIDE SEQUENCE [LARGE SCALE GENOMIC DNA]</scope>
    <source>
        <strain evidence="1 2">CECT 7375</strain>
    </source>
</reference>
<evidence type="ECO:0008006" key="3">
    <source>
        <dbReference type="Google" id="ProtNLM"/>
    </source>
</evidence>
<name>A0A3E0DV96_9GAMM</name>
<accession>A0A3E0DV96</accession>
<comment type="caution">
    <text evidence="1">The sequence shown here is derived from an EMBL/GenBank/DDBJ whole genome shotgun (WGS) entry which is preliminary data.</text>
</comment>
<dbReference type="RefSeq" id="WP_115896070.1">
    <property type="nucleotide sequence ID" value="NZ_QUNG01000001.1"/>
</dbReference>
<evidence type="ECO:0000313" key="2">
    <source>
        <dbReference type="Proteomes" id="UP000256542"/>
    </source>
</evidence>
<protein>
    <recommendedName>
        <fullName evidence="3">DUF1127 domain-containing protein</fullName>
    </recommendedName>
</protein>
<dbReference type="Proteomes" id="UP000256542">
    <property type="component" value="Unassembled WGS sequence"/>
</dbReference>
<dbReference type="AlphaFoldDB" id="A0A3E0DV96"/>
<proteinExistence type="predicted"/>